<feature type="domain" description="Tc1-like transposase DDE" evidence="1">
    <location>
        <begin position="255"/>
        <end position="406"/>
    </location>
</feature>
<dbReference type="Gene3D" id="3.30.420.10">
    <property type="entry name" value="Ribonuclease H-like superfamily/Ribonuclease H"/>
    <property type="match status" value="1"/>
</dbReference>
<dbReference type="GO" id="GO:0003676">
    <property type="term" value="F:nucleic acid binding"/>
    <property type="evidence" value="ECO:0007669"/>
    <property type="project" value="InterPro"/>
</dbReference>
<keyword evidence="3" id="KW-1185">Reference proteome</keyword>
<dbReference type="EMBL" id="CAJOBZ010000014">
    <property type="protein sequence ID" value="CAF4843336.1"/>
    <property type="molecule type" value="Genomic_DNA"/>
</dbReference>
<dbReference type="OrthoDB" id="2266637at2759"/>
<evidence type="ECO:0000313" key="2">
    <source>
        <dbReference type="EMBL" id="CAF4843336.1"/>
    </source>
</evidence>
<sequence>MRSGCCCGCLDSAAHRGCLLRRGWIVFTPPYARDVHPWCAGHSDSNSVNLSQIKQIAAIIKAGNIKFNSIISELDKIQKRTAESTKTSIATVRNISNQAKSSDLITVFRTPGKKRSRTKPVTNIDNFDQGVIKRTIHNFHKTNNELPTIGKLKKQLEDDINFKGSERSLRRIVKSLGFRWKNTENNRKVLIETSNIRLQRIEYLRIIKQYRQEGKPIVYTDESYVDSSHSSSKAWTDGTTKGLKKPISKGQPVVIVHAGSDTGFIPNALLTFKAGTKSGDYHDNMNFENYEKWLRTQLMPNLQPSSVVVVDNASYHNKQWDRAPTSNSKKADMQAWLTEKGIQYEETHLKPQLYNLIKINKDKFKTFSIDRILAERGHQVLRLPPYHPDLNPIEMAWSDIKQYVGSKNIKWSVSRPNTRKGFTNG</sequence>
<dbReference type="InterPro" id="IPR036397">
    <property type="entry name" value="RNaseH_sf"/>
</dbReference>
<protein>
    <recommendedName>
        <fullName evidence="1">Tc1-like transposase DDE domain-containing protein</fullName>
    </recommendedName>
</protein>
<dbReference type="InterPro" id="IPR038717">
    <property type="entry name" value="Tc1-like_DDE_dom"/>
</dbReference>
<evidence type="ECO:0000259" key="1">
    <source>
        <dbReference type="Pfam" id="PF13358"/>
    </source>
</evidence>
<dbReference type="AlphaFoldDB" id="A0A821RLT6"/>
<dbReference type="Pfam" id="PF13358">
    <property type="entry name" value="DDE_3"/>
    <property type="match status" value="1"/>
</dbReference>
<dbReference type="Proteomes" id="UP000663880">
    <property type="component" value="Unassembled WGS sequence"/>
</dbReference>
<reference evidence="2" key="1">
    <citation type="submission" date="2021-02" db="EMBL/GenBank/DDBJ databases">
        <authorList>
            <person name="Steward A R."/>
        </authorList>
    </citation>
    <scope>NUCLEOTIDE SEQUENCE</scope>
</reference>
<evidence type="ECO:0000313" key="3">
    <source>
        <dbReference type="Proteomes" id="UP000663880"/>
    </source>
</evidence>
<dbReference type="PANTHER" id="PTHR33939:SF1">
    <property type="entry name" value="DUF4371 DOMAIN-CONTAINING PROTEIN"/>
    <property type="match status" value="1"/>
</dbReference>
<proteinExistence type="predicted"/>
<accession>A0A821RLT6</accession>
<dbReference type="PANTHER" id="PTHR33939">
    <property type="entry name" value="PROTEIN CBG22215"/>
    <property type="match status" value="1"/>
</dbReference>
<gene>
    <name evidence="2" type="ORF">PMACD_LOCUS6380</name>
</gene>
<comment type="caution">
    <text evidence="2">The sequence shown here is derived from an EMBL/GenBank/DDBJ whole genome shotgun (WGS) entry which is preliminary data.</text>
</comment>
<organism evidence="2 3">
    <name type="scientific">Pieris macdunnoughi</name>
    <dbReference type="NCBI Taxonomy" id="345717"/>
    <lineage>
        <taxon>Eukaryota</taxon>
        <taxon>Metazoa</taxon>
        <taxon>Ecdysozoa</taxon>
        <taxon>Arthropoda</taxon>
        <taxon>Hexapoda</taxon>
        <taxon>Insecta</taxon>
        <taxon>Pterygota</taxon>
        <taxon>Neoptera</taxon>
        <taxon>Endopterygota</taxon>
        <taxon>Lepidoptera</taxon>
        <taxon>Glossata</taxon>
        <taxon>Ditrysia</taxon>
        <taxon>Papilionoidea</taxon>
        <taxon>Pieridae</taxon>
        <taxon>Pierinae</taxon>
        <taxon>Pieris</taxon>
    </lineage>
</organism>
<name>A0A821RLT6_9NEOP</name>